<dbReference type="InterPro" id="IPR001082">
    <property type="entry name" value="Pilin"/>
</dbReference>
<accession>A0ABV7WNL1</accession>
<dbReference type="InterPro" id="IPR045584">
    <property type="entry name" value="Pilin-like"/>
</dbReference>
<evidence type="ECO:0000313" key="3">
    <source>
        <dbReference type="EMBL" id="MFC3700806.1"/>
    </source>
</evidence>
<dbReference type="Proteomes" id="UP001595710">
    <property type="component" value="Unassembled WGS sequence"/>
</dbReference>
<dbReference type="SUPFAM" id="SSF54523">
    <property type="entry name" value="Pili subunits"/>
    <property type="match status" value="1"/>
</dbReference>
<dbReference type="EMBL" id="JBHRYN010000007">
    <property type="protein sequence ID" value="MFC3700806.1"/>
    <property type="molecule type" value="Genomic_DNA"/>
</dbReference>
<dbReference type="RefSeq" id="WP_290280491.1">
    <property type="nucleotide sequence ID" value="NZ_JAUFQI010000001.1"/>
</dbReference>
<dbReference type="PROSITE" id="PS51257">
    <property type="entry name" value="PROKAR_LIPOPROTEIN"/>
    <property type="match status" value="1"/>
</dbReference>
<feature type="chain" id="PRO_5045180302" evidence="2">
    <location>
        <begin position="21"/>
        <end position="733"/>
    </location>
</feature>
<evidence type="ECO:0000256" key="1">
    <source>
        <dbReference type="ARBA" id="ARBA00005233"/>
    </source>
</evidence>
<keyword evidence="4" id="KW-1185">Reference proteome</keyword>
<gene>
    <name evidence="3" type="ORF">ACFOND_04060</name>
</gene>
<sequence length="733" mass="80830">MTRPLLIAAITAILALSGCATNTVKQTPIKTELSSLVSGPRLNKKLPDSAYGYVRIPNTWSFFSASDDSFNLAQGNEAHVSQLQQLQKAFVAVLGEEFQAEGKLVANLFSEKLTSPLEVMLYPADGTPLPYALASATLIYDSAEQLNPVLDEIQSLVSGLRIAKYFGDSGFATLIMGSVKIVMQYNNEQVLTVFAGMVASEKLLTDQLVALEPTTNTDFLTIEKSIDTAGNGSLVWVNTKALMPVVYLFAPEQAKQLTKLGLADISSLAAGMGAANGKGRLRIAINTSAQSKLFLQAPSQNAQPDFKTVGKPSFVSQMRLPNENQINGIVKQLSKSNEEIEYIYDELNAEINSAGFDALGYFNNFGHVIFYKDDIGTFAAQHIRDKENFSTYVKNILTSSSDLVASDEFKTQANENDSMNAFIKAVNNITLERRTYAGQEIFHLTVPNVLNNLMYQDLAGEIPLALLKTIGGGDEHLYWTIEDDYIVYASLPQLLIERIRNKKTTSIQQWLLYNGLDQQHTFLSASGVFEGGKVKLYHHYLTLLKLMADGLESEFDIFAFPTASELALSDPGLTSAQLDWAPTGIALEFTYEKTPIDLLLMSDSSLAAIATVGVLASVAIPQYQEYTVRSKVLESYNESKKLQNELIEYYLVNESFPDSEAVEELYFADLSSEFIYYTEIEAGTGIVTIYLDINPTLSDEIILLTPHQDGYGNVVFLCESTLDYNYLPAHCQQ</sequence>
<dbReference type="Gene3D" id="3.30.700.10">
    <property type="entry name" value="Glycoprotein, Type 4 Pilin"/>
    <property type="match status" value="1"/>
</dbReference>
<keyword evidence="2" id="KW-0732">Signal</keyword>
<evidence type="ECO:0000256" key="2">
    <source>
        <dbReference type="SAM" id="SignalP"/>
    </source>
</evidence>
<comment type="similarity">
    <text evidence="1">Belongs to the N-Me-Phe pilin family.</text>
</comment>
<name>A0ABV7WNL1_9GAMM</name>
<proteinExistence type="inferred from homology"/>
<feature type="signal peptide" evidence="2">
    <location>
        <begin position="1"/>
        <end position="20"/>
    </location>
</feature>
<dbReference type="Pfam" id="PF00114">
    <property type="entry name" value="Pilin"/>
    <property type="match status" value="1"/>
</dbReference>
<organism evidence="3 4">
    <name type="scientific">Reinekea marina</name>
    <dbReference type="NCBI Taxonomy" id="1310421"/>
    <lineage>
        <taxon>Bacteria</taxon>
        <taxon>Pseudomonadati</taxon>
        <taxon>Pseudomonadota</taxon>
        <taxon>Gammaproteobacteria</taxon>
        <taxon>Oceanospirillales</taxon>
        <taxon>Saccharospirillaceae</taxon>
        <taxon>Reinekea</taxon>
    </lineage>
</organism>
<reference evidence="4" key="1">
    <citation type="journal article" date="2019" name="Int. J. Syst. Evol. Microbiol.">
        <title>The Global Catalogue of Microorganisms (GCM) 10K type strain sequencing project: providing services to taxonomists for standard genome sequencing and annotation.</title>
        <authorList>
            <consortium name="The Broad Institute Genomics Platform"/>
            <consortium name="The Broad Institute Genome Sequencing Center for Infectious Disease"/>
            <person name="Wu L."/>
            <person name="Ma J."/>
        </authorList>
    </citation>
    <scope>NUCLEOTIDE SEQUENCE [LARGE SCALE GENOMIC DNA]</scope>
    <source>
        <strain evidence="4">CECT 8288</strain>
    </source>
</reference>
<evidence type="ECO:0000313" key="4">
    <source>
        <dbReference type="Proteomes" id="UP001595710"/>
    </source>
</evidence>
<comment type="caution">
    <text evidence="3">The sequence shown here is derived from an EMBL/GenBank/DDBJ whole genome shotgun (WGS) entry which is preliminary data.</text>
</comment>
<protein>
    <submittedName>
        <fullName evidence="3">Pilin</fullName>
    </submittedName>
</protein>